<dbReference type="Gene3D" id="2.60.40.420">
    <property type="entry name" value="Cupredoxins - blue copper proteins"/>
    <property type="match status" value="1"/>
</dbReference>
<keyword evidence="2" id="KW-0186">Copper</keyword>
<keyword evidence="3" id="KW-0472">Membrane</keyword>
<name>A0A1I6G8F7_HALSD</name>
<dbReference type="SUPFAM" id="SSF49503">
    <property type="entry name" value="Cupredoxins"/>
    <property type="match status" value="1"/>
</dbReference>
<keyword evidence="6" id="KW-1185">Reference proteome</keyword>
<evidence type="ECO:0000256" key="3">
    <source>
        <dbReference type="SAM" id="Phobius"/>
    </source>
</evidence>
<dbReference type="InterPro" id="IPR006311">
    <property type="entry name" value="TAT_signal"/>
</dbReference>
<dbReference type="GO" id="GO:0005507">
    <property type="term" value="F:copper ion binding"/>
    <property type="evidence" value="ECO:0007669"/>
    <property type="project" value="InterPro"/>
</dbReference>
<feature type="domain" description="Blue (type 1) copper" evidence="4">
    <location>
        <begin position="58"/>
        <end position="150"/>
    </location>
</feature>
<dbReference type="OrthoDB" id="186995at2157"/>
<dbReference type="NCBIfam" id="TIGR03102">
    <property type="entry name" value="halo_cynanin"/>
    <property type="match status" value="1"/>
</dbReference>
<dbReference type="AlphaFoldDB" id="A0A1I6G8F7"/>
<keyword evidence="3" id="KW-1133">Transmembrane helix</keyword>
<keyword evidence="1" id="KW-0479">Metal-binding</keyword>
<dbReference type="EMBL" id="FOYN01000002">
    <property type="protein sequence ID" value="SFR38430.1"/>
    <property type="molecule type" value="Genomic_DNA"/>
</dbReference>
<dbReference type="PROSITE" id="PS51318">
    <property type="entry name" value="TAT"/>
    <property type="match status" value="1"/>
</dbReference>
<protein>
    <submittedName>
        <fullName evidence="5">Halocyanin domain-containing protein</fullName>
    </submittedName>
</protein>
<evidence type="ECO:0000313" key="6">
    <source>
        <dbReference type="Proteomes" id="UP000198932"/>
    </source>
</evidence>
<dbReference type="RefSeq" id="WP_092921111.1">
    <property type="nucleotide sequence ID" value="NZ_FOYN01000002.1"/>
</dbReference>
<evidence type="ECO:0000256" key="1">
    <source>
        <dbReference type="ARBA" id="ARBA00022723"/>
    </source>
</evidence>
<accession>A0A1I6G8F7</accession>
<evidence type="ECO:0000256" key="2">
    <source>
        <dbReference type="ARBA" id="ARBA00023008"/>
    </source>
</evidence>
<gene>
    <name evidence="5" type="ORF">SAMN04487937_1729</name>
</gene>
<dbReference type="InterPro" id="IPR017533">
    <property type="entry name" value="Halocyanin"/>
</dbReference>
<dbReference type="STRING" id="35743.SAMN04487937_1729"/>
<organism evidence="5 6">
    <name type="scientific">Halorubrum sodomense</name>
    <dbReference type="NCBI Taxonomy" id="35743"/>
    <lineage>
        <taxon>Archaea</taxon>
        <taxon>Methanobacteriati</taxon>
        <taxon>Methanobacteriota</taxon>
        <taxon>Stenosarchaea group</taxon>
        <taxon>Halobacteria</taxon>
        <taxon>Halobacteriales</taxon>
        <taxon>Haloferacaceae</taxon>
        <taxon>Halorubrum</taxon>
    </lineage>
</organism>
<dbReference type="GO" id="GO:0009055">
    <property type="term" value="F:electron transfer activity"/>
    <property type="evidence" value="ECO:0007669"/>
    <property type="project" value="InterPro"/>
</dbReference>
<reference evidence="6" key="1">
    <citation type="submission" date="2016-10" db="EMBL/GenBank/DDBJ databases">
        <authorList>
            <person name="Varghese N."/>
            <person name="Submissions S."/>
        </authorList>
    </citation>
    <scope>NUCLEOTIDE SEQUENCE [LARGE SCALE GENOMIC DNA]</scope>
    <source>
        <strain evidence="6">RD 26</strain>
    </source>
</reference>
<dbReference type="Proteomes" id="UP000198932">
    <property type="component" value="Unassembled WGS sequence"/>
</dbReference>
<evidence type="ECO:0000313" key="5">
    <source>
        <dbReference type="EMBL" id="SFR38430.1"/>
    </source>
</evidence>
<evidence type="ECO:0000259" key="4">
    <source>
        <dbReference type="Pfam" id="PF00127"/>
    </source>
</evidence>
<proteinExistence type="predicted"/>
<sequence>MKRRDFVRTAGGATAAVAASAGATGTAAAQEVQPDWPSGAADGNVGSYTDARGQDEVTISVGAGSNGLAFDPTLVWVDEGTTVTWEWTGAGGSHNVQTVEGGGPASLDSGAPVGEEGYTYEYETSSEDAGITHYHCVPHTAVGMHGGLAVGGDVATVEVGGGGNTGWPESIAYVGVPLHAHWVGISAILGIGLTFVFTFYMLKYGESAHTGHGGAR</sequence>
<feature type="transmembrane region" description="Helical" evidence="3">
    <location>
        <begin position="180"/>
        <end position="202"/>
    </location>
</feature>
<dbReference type="Pfam" id="PF00127">
    <property type="entry name" value="Copper-bind"/>
    <property type="match status" value="1"/>
</dbReference>
<dbReference type="InterPro" id="IPR000923">
    <property type="entry name" value="BlueCu_1"/>
</dbReference>
<dbReference type="InterPro" id="IPR008972">
    <property type="entry name" value="Cupredoxin"/>
</dbReference>
<keyword evidence="3" id="KW-0812">Transmembrane</keyword>